<evidence type="ECO:0000313" key="7">
    <source>
        <dbReference type="EMBL" id="SEB22192.1"/>
    </source>
</evidence>
<keyword evidence="1 5" id="KW-0500">Molybdenum</keyword>
<dbReference type="EMBL" id="FNRQ01000010">
    <property type="protein sequence ID" value="SEB22192.1"/>
    <property type="molecule type" value="Genomic_DNA"/>
</dbReference>
<keyword evidence="8" id="KW-1185">Reference proteome</keyword>
<comment type="function">
    <text evidence="5">Part of the MsrPQ system that repairs oxidized periplasmic proteins containing methionine sulfoxide residues (Met-O), using respiratory chain electrons. Thus protects these proteins from oxidative-stress damage caused by reactive species of oxygen and chlorine generated by the host defense mechanisms. MsrPQ is essential for the maintenance of envelope integrity under bleach stress, rescuing a wide series of structurally unrelated periplasmic proteins from methionine oxidation. The catalytic subunit MsrP is non-stereospecific, being able to reduce both (R-) and (S-) diastereoisomers of methionine sulfoxide.</text>
</comment>
<dbReference type="Gene3D" id="3.90.420.10">
    <property type="entry name" value="Oxidoreductase, molybdopterin-binding domain"/>
    <property type="match status" value="1"/>
</dbReference>
<evidence type="ECO:0000256" key="2">
    <source>
        <dbReference type="ARBA" id="ARBA00022723"/>
    </source>
</evidence>
<feature type="binding site" evidence="5">
    <location>
        <position position="195"/>
    </location>
    <ligand>
        <name>Mo-molybdopterin</name>
        <dbReference type="ChEBI" id="CHEBI:71302"/>
    </ligand>
</feature>
<dbReference type="EC" id="1.8.5.-" evidence="5"/>
<dbReference type="GO" id="GO:0043546">
    <property type="term" value="F:molybdopterin cofactor binding"/>
    <property type="evidence" value="ECO:0007669"/>
    <property type="project" value="UniProtKB-UniRule"/>
</dbReference>
<reference evidence="8" key="1">
    <citation type="submission" date="2016-10" db="EMBL/GenBank/DDBJ databases">
        <authorList>
            <person name="Varghese N."/>
            <person name="Submissions S."/>
        </authorList>
    </citation>
    <scope>NUCLEOTIDE SEQUENCE [LARGE SCALE GENOMIC DNA]</scope>
    <source>
        <strain evidence="8">LMG 24000</strain>
    </source>
</reference>
<proteinExistence type="inferred from homology"/>
<dbReference type="GO" id="GO:0016672">
    <property type="term" value="F:oxidoreductase activity, acting on a sulfur group of donors, quinone or similar compound as acceptor"/>
    <property type="evidence" value="ECO:0007669"/>
    <property type="project" value="UniProtKB-UniRule"/>
</dbReference>
<comment type="cofactor">
    <cofactor evidence="5">
        <name>Mo-molybdopterin</name>
        <dbReference type="ChEBI" id="CHEBI:71302"/>
    </cofactor>
    <text evidence="5">Binds 1 Mo-molybdopterin (Mo-MPT) cofactor per subunit.</text>
</comment>
<dbReference type="HAMAP" id="MF_01206">
    <property type="entry name" value="MsrP"/>
    <property type="match status" value="1"/>
</dbReference>
<dbReference type="SUPFAM" id="SSF56524">
    <property type="entry name" value="Oxidoreductase molybdopterin-binding domain"/>
    <property type="match status" value="1"/>
</dbReference>
<evidence type="ECO:0000313" key="8">
    <source>
        <dbReference type="Proteomes" id="UP000198638"/>
    </source>
</evidence>
<feature type="binding site" evidence="5">
    <location>
        <position position="248"/>
    </location>
    <ligand>
        <name>Mo-molybdopterin</name>
        <dbReference type="ChEBI" id="CHEBI:71302"/>
    </ligand>
</feature>
<keyword evidence="3 5" id="KW-0732">Signal</keyword>
<evidence type="ECO:0000256" key="5">
    <source>
        <dbReference type="HAMAP-Rule" id="MF_01206"/>
    </source>
</evidence>
<evidence type="ECO:0000256" key="1">
    <source>
        <dbReference type="ARBA" id="ARBA00022505"/>
    </source>
</evidence>
<dbReference type="InterPro" id="IPR036374">
    <property type="entry name" value="OxRdtase_Mopterin-bd_sf"/>
</dbReference>
<comment type="similarity">
    <text evidence="5">Belongs to the MsrP family.</text>
</comment>
<evidence type="ECO:0000256" key="4">
    <source>
        <dbReference type="ARBA" id="ARBA00023002"/>
    </source>
</evidence>
<dbReference type="Proteomes" id="UP000198638">
    <property type="component" value="Unassembled WGS sequence"/>
</dbReference>
<dbReference type="InterPro" id="IPR000572">
    <property type="entry name" value="OxRdtase_Mopterin-bd_dom"/>
</dbReference>
<keyword evidence="2 5" id="KW-0479">Metal-binding</keyword>
<comment type="catalytic activity">
    <reaction evidence="5">
        <text>L-methionyl-[protein] + a quinone + H2O = L-methionyl-(S)-S-oxide-[protein] + a quinol</text>
        <dbReference type="Rhea" id="RHEA:51292"/>
        <dbReference type="Rhea" id="RHEA-COMP:12313"/>
        <dbReference type="Rhea" id="RHEA-COMP:12315"/>
        <dbReference type="ChEBI" id="CHEBI:15377"/>
        <dbReference type="ChEBI" id="CHEBI:16044"/>
        <dbReference type="ChEBI" id="CHEBI:24646"/>
        <dbReference type="ChEBI" id="CHEBI:44120"/>
        <dbReference type="ChEBI" id="CHEBI:132124"/>
    </reaction>
</comment>
<dbReference type="GO" id="GO:0046872">
    <property type="term" value="F:metal ion binding"/>
    <property type="evidence" value="ECO:0007669"/>
    <property type="project" value="UniProtKB-KW"/>
</dbReference>
<keyword evidence="4 5" id="KW-0560">Oxidoreductase</keyword>
<feature type="binding site" evidence="5">
    <location>
        <begin position="259"/>
        <end position="261"/>
    </location>
    <ligand>
        <name>Mo-molybdopterin</name>
        <dbReference type="ChEBI" id="CHEBI:71302"/>
    </ligand>
</feature>
<feature type="binding site" evidence="5">
    <location>
        <position position="102"/>
    </location>
    <ligand>
        <name>Mo-molybdopterin</name>
        <dbReference type="ChEBI" id="CHEBI:71302"/>
    </ligand>
</feature>
<dbReference type="GO" id="GO:0030091">
    <property type="term" value="P:protein repair"/>
    <property type="evidence" value="ECO:0007669"/>
    <property type="project" value="UniProtKB-UniRule"/>
</dbReference>
<comment type="catalytic activity">
    <reaction evidence="5">
        <text>L-methionyl-[protein] + a quinone + H2O = L-methionyl-(R)-S-oxide-[protein] + a quinol</text>
        <dbReference type="Rhea" id="RHEA:51296"/>
        <dbReference type="Rhea" id="RHEA-COMP:12313"/>
        <dbReference type="Rhea" id="RHEA-COMP:12314"/>
        <dbReference type="ChEBI" id="CHEBI:15377"/>
        <dbReference type="ChEBI" id="CHEBI:16044"/>
        <dbReference type="ChEBI" id="CHEBI:24646"/>
        <dbReference type="ChEBI" id="CHEBI:45764"/>
        <dbReference type="ChEBI" id="CHEBI:132124"/>
    </reaction>
</comment>
<feature type="binding site" evidence="5">
    <location>
        <position position="243"/>
    </location>
    <ligand>
        <name>Mo-molybdopterin</name>
        <dbReference type="ChEBI" id="CHEBI:71302"/>
    </ligand>
</feature>
<feature type="binding site" evidence="5">
    <location>
        <begin position="105"/>
        <end position="106"/>
    </location>
    <ligand>
        <name>Mo-molybdopterin</name>
        <dbReference type="ChEBI" id="CHEBI:71302"/>
    </ligand>
</feature>
<protein>
    <recommendedName>
        <fullName evidence="5">Protein-methionine-sulfoxide reductase catalytic subunit MsrP</fullName>
        <ecNumber evidence="5">1.8.5.-</ecNumber>
    </recommendedName>
</protein>
<dbReference type="PANTHER" id="PTHR43032">
    <property type="entry name" value="PROTEIN-METHIONINE-SULFOXIDE REDUCTASE"/>
    <property type="match status" value="1"/>
</dbReference>
<dbReference type="Pfam" id="PF00174">
    <property type="entry name" value="Oxidored_molyb"/>
    <property type="match status" value="1"/>
</dbReference>
<dbReference type="CDD" id="cd02107">
    <property type="entry name" value="YedY_like_Moco"/>
    <property type="match status" value="1"/>
</dbReference>
<feature type="domain" description="Oxidoreductase molybdopterin-binding" evidence="6">
    <location>
        <begin position="122"/>
        <end position="277"/>
    </location>
</feature>
<dbReference type="STRING" id="83784.SAMN05192564_11039"/>
<organism evidence="7 8">
    <name type="scientific">Paraburkholderia sartisoli</name>
    <dbReference type="NCBI Taxonomy" id="83784"/>
    <lineage>
        <taxon>Bacteria</taxon>
        <taxon>Pseudomonadati</taxon>
        <taxon>Pseudomonadota</taxon>
        <taxon>Betaproteobacteria</taxon>
        <taxon>Burkholderiales</taxon>
        <taxon>Burkholderiaceae</taxon>
        <taxon>Paraburkholderia</taxon>
    </lineage>
</organism>
<evidence type="ECO:0000259" key="6">
    <source>
        <dbReference type="Pfam" id="PF00174"/>
    </source>
</evidence>
<gene>
    <name evidence="5" type="primary">msrP</name>
    <name evidence="7" type="ORF">SAMN05192564_11039</name>
</gene>
<evidence type="ECO:0000256" key="3">
    <source>
        <dbReference type="ARBA" id="ARBA00022729"/>
    </source>
</evidence>
<feature type="binding site" evidence="5">
    <location>
        <position position="160"/>
    </location>
    <ligand>
        <name>Mo-molybdopterin</name>
        <dbReference type="ChEBI" id="CHEBI:71302"/>
    </ligand>
    <ligandPart>
        <name>Mo</name>
        <dbReference type="ChEBI" id="CHEBI:28685"/>
    </ligandPart>
</feature>
<comment type="subunit">
    <text evidence="5">Heterodimer of a catalytic subunit (MsrP) and a heme-binding subunit (MsrQ).</text>
</comment>
<dbReference type="NCBIfam" id="NF003767">
    <property type="entry name" value="PRK05363.1"/>
    <property type="match status" value="1"/>
</dbReference>
<dbReference type="PANTHER" id="PTHR43032:SF3">
    <property type="entry name" value="PROTEIN-METHIONINE-SULFOXIDE REDUCTASE CATALYTIC SUBUNIT MSRP"/>
    <property type="match status" value="1"/>
</dbReference>
<name>A0A1H4HM96_9BURK</name>
<accession>A0A1H4HM96</accession>
<dbReference type="AlphaFoldDB" id="A0A1H4HM96"/>
<sequence length="343" mass="38824">MNVARTAIEEQQMWIKQSDRIQLSGDDIPRSEITPRRIFENRRRVLQVAGATAMGSLIGVSGEALAAFTAPDSKAQKLKATTNAKFVATDKVTPFKDVTTYNNFYEFGTDKDDPARNAGTLRPRPWRVSVEGEVKNARVYDIDELLKLAPLEERVYRLRCVEGWSMVIPWIGVPLAELIRRAQPTGNAKYVEFVSLADPSQMPGLSTPILDWPYSEGLRMDEAMNPLTLLTMGVYGEVLPNQNGAPVRVIVPWKYGFKSAKSLVKIRFVDTQPKTSWNTYAPKEYGFYSNVNPNVDHPRWSQATERRIGEDGFFQPKRKTLMFNGYGDQVASLYQGMDLRKNF</sequence>
<dbReference type="InterPro" id="IPR022867">
    <property type="entry name" value="MsrP"/>
</dbReference>